<reference evidence="1 2" key="1">
    <citation type="journal article" date="2015" name="Proc. Natl. Acad. Sci. U.S.A.">
        <title>The resurrection genome of Boea hygrometrica: A blueprint for survival of dehydration.</title>
        <authorList>
            <person name="Xiao L."/>
            <person name="Yang G."/>
            <person name="Zhang L."/>
            <person name="Yang X."/>
            <person name="Zhao S."/>
            <person name="Ji Z."/>
            <person name="Zhou Q."/>
            <person name="Hu M."/>
            <person name="Wang Y."/>
            <person name="Chen M."/>
            <person name="Xu Y."/>
            <person name="Jin H."/>
            <person name="Xiao X."/>
            <person name="Hu G."/>
            <person name="Bao F."/>
            <person name="Hu Y."/>
            <person name="Wan P."/>
            <person name="Li L."/>
            <person name="Deng X."/>
            <person name="Kuang T."/>
            <person name="Xiang C."/>
            <person name="Zhu J.K."/>
            <person name="Oliver M.J."/>
            <person name="He Y."/>
        </authorList>
    </citation>
    <scope>NUCLEOTIDE SEQUENCE [LARGE SCALE GENOMIC DNA]</scope>
    <source>
        <strain evidence="2">cv. XS01</strain>
    </source>
</reference>
<dbReference type="Proteomes" id="UP000250235">
    <property type="component" value="Unassembled WGS sequence"/>
</dbReference>
<dbReference type="OrthoDB" id="913777at2759"/>
<dbReference type="EMBL" id="KQ991576">
    <property type="protein sequence ID" value="KZV51683.1"/>
    <property type="molecule type" value="Genomic_DNA"/>
</dbReference>
<dbReference type="PANTHER" id="PTHR31065">
    <property type="entry name" value="PLATZ TRANSCRIPTION FACTOR FAMILY PROTEIN"/>
    <property type="match status" value="1"/>
</dbReference>
<accession>A0A2Z7CXZ6</accession>
<dbReference type="Pfam" id="PF04640">
    <property type="entry name" value="PLATZ"/>
    <property type="match status" value="1"/>
</dbReference>
<keyword evidence="2" id="KW-1185">Reference proteome</keyword>
<dbReference type="AlphaFoldDB" id="A0A2Z7CXZ6"/>
<name>A0A2Z7CXZ6_9LAMI</name>
<proteinExistence type="predicted"/>
<dbReference type="InterPro" id="IPR006734">
    <property type="entry name" value="PLATZ"/>
</dbReference>
<sequence>MAMDPLMFPTWMKDCIGTRFYDKRCEKPAGKYKTVYCDTFRGTLACKLCWKDSIEHHGHDYLQVYTASWRTSISIGDISRFCDASNIQLYKINSKKIIYLNPNRKETSPSL</sequence>
<gene>
    <name evidence="1" type="ORF">F511_30096</name>
</gene>
<dbReference type="PANTHER" id="PTHR31065:SF39">
    <property type="entry name" value="PLATZ TRANSCRIPTION FACTOR FAMILY PROTEIN"/>
    <property type="match status" value="1"/>
</dbReference>
<evidence type="ECO:0000313" key="2">
    <source>
        <dbReference type="Proteomes" id="UP000250235"/>
    </source>
</evidence>
<evidence type="ECO:0000313" key="1">
    <source>
        <dbReference type="EMBL" id="KZV51683.1"/>
    </source>
</evidence>
<organism evidence="1 2">
    <name type="scientific">Dorcoceras hygrometricum</name>
    <dbReference type="NCBI Taxonomy" id="472368"/>
    <lineage>
        <taxon>Eukaryota</taxon>
        <taxon>Viridiplantae</taxon>
        <taxon>Streptophyta</taxon>
        <taxon>Embryophyta</taxon>
        <taxon>Tracheophyta</taxon>
        <taxon>Spermatophyta</taxon>
        <taxon>Magnoliopsida</taxon>
        <taxon>eudicotyledons</taxon>
        <taxon>Gunneridae</taxon>
        <taxon>Pentapetalae</taxon>
        <taxon>asterids</taxon>
        <taxon>lamiids</taxon>
        <taxon>Lamiales</taxon>
        <taxon>Gesneriaceae</taxon>
        <taxon>Didymocarpoideae</taxon>
        <taxon>Trichosporeae</taxon>
        <taxon>Loxocarpinae</taxon>
        <taxon>Dorcoceras</taxon>
    </lineage>
</organism>
<protein>
    <submittedName>
        <fullName evidence="1">Uncharacterized protein</fullName>
    </submittedName>
</protein>